<dbReference type="InterPro" id="IPR030395">
    <property type="entry name" value="GP_PDE_dom"/>
</dbReference>
<dbReference type="SUPFAM" id="SSF51695">
    <property type="entry name" value="PLC-like phosphodiesterases"/>
    <property type="match status" value="1"/>
</dbReference>
<dbReference type="PROSITE" id="PS51704">
    <property type="entry name" value="GP_PDE"/>
    <property type="match status" value="1"/>
</dbReference>
<dbReference type="RefSeq" id="WP_201075499.1">
    <property type="nucleotide sequence ID" value="NZ_CP067420.1"/>
</dbReference>
<evidence type="ECO:0000313" key="2">
    <source>
        <dbReference type="EMBL" id="QQP89356.1"/>
    </source>
</evidence>
<organism evidence="2 3">
    <name type="scientific">Skermanella cutis</name>
    <dbReference type="NCBI Taxonomy" id="2775420"/>
    <lineage>
        <taxon>Bacteria</taxon>
        <taxon>Pseudomonadati</taxon>
        <taxon>Pseudomonadota</taxon>
        <taxon>Alphaproteobacteria</taxon>
        <taxon>Rhodospirillales</taxon>
        <taxon>Azospirillaceae</taxon>
        <taxon>Skermanella</taxon>
    </lineage>
</organism>
<proteinExistence type="predicted"/>
<evidence type="ECO:0000259" key="1">
    <source>
        <dbReference type="PROSITE" id="PS51704"/>
    </source>
</evidence>
<evidence type="ECO:0000313" key="3">
    <source>
        <dbReference type="Proteomes" id="UP000595197"/>
    </source>
</evidence>
<dbReference type="Pfam" id="PF03009">
    <property type="entry name" value="GDPD"/>
    <property type="match status" value="1"/>
</dbReference>
<dbReference type="InterPro" id="IPR017946">
    <property type="entry name" value="PLC-like_Pdiesterase_TIM-brl"/>
</dbReference>
<reference evidence="2" key="1">
    <citation type="submission" date="2021-02" db="EMBL/GenBank/DDBJ databases">
        <title>Skermanella TT6 skin isolate.</title>
        <authorList>
            <person name="Lee K."/>
            <person name="Ganzorig M."/>
        </authorList>
    </citation>
    <scope>NUCLEOTIDE SEQUENCE</scope>
    <source>
        <strain evidence="2">TT6</strain>
    </source>
</reference>
<protein>
    <submittedName>
        <fullName evidence="2">Glycerophosphoryl diester phosphodiesterase</fullName>
    </submittedName>
</protein>
<keyword evidence="3" id="KW-1185">Reference proteome</keyword>
<gene>
    <name evidence="2" type="ORF">IGS68_25785</name>
</gene>
<dbReference type="PANTHER" id="PTHR46211">
    <property type="entry name" value="GLYCEROPHOSPHORYL DIESTER PHOSPHODIESTERASE"/>
    <property type="match status" value="1"/>
</dbReference>
<dbReference type="Proteomes" id="UP000595197">
    <property type="component" value="Chromosome"/>
</dbReference>
<dbReference type="PANTHER" id="PTHR46211:SF1">
    <property type="entry name" value="GLYCEROPHOSPHODIESTER PHOSPHODIESTERASE, CYTOPLASMIC"/>
    <property type="match status" value="1"/>
</dbReference>
<name>A0ABX7B8E0_9PROT</name>
<dbReference type="EMBL" id="CP067420">
    <property type="protein sequence ID" value="QQP89356.1"/>
    <property type="molecule type" value="Genomic_DNA"/>
</dbReference>
<feature type="domain" description="GP-PDE" evidence="1">
    <location>
        <begin position="5"/>
        <end position="243"/>
    </location>
</feature>
<dbReference type="CDD" id="cd08562">
    <property type="entry name" value="GDPD_EcUgpQ_like"/>
    <property type="match status" value="1"/>
</dbReference>
<sequence length="245" mass="26569">MLSFPRTIGHRGARAYAPENTLAGIRVAAGQGARWVEVDVKLSRDGVPVLMHDDHVDRTTDGRGAVAGLDFADLRDLDAGVRFGPEFAGERIPTLEETLALVLELDLGINLEIKPCPGREVETARVALDAARALWPAGRPAPLVSSFEVPSLETARDHMPDWPRGYLIDRRPRDWRDVADRVEAATINVNASRENARGIAEYLATGRPVLAYTVNDPGRAKELVGLGVAAVFTDRPRDILAVLGG</sequence>
<dbReference type="Gene3D" id="3.20.20.190">
    <property type="entry name" value="Phosphatidylinositol (PI) phosphodiesterase"/>
    <property type="match status" value="1"/>
</dbReference>
<accession>A0ABX7B8E0</accession>